<dbReference type="PANTHER" id="PTHR43329">
    <property type="entry name" value="EPOXIDE HYDROLASE"/>
    <property type="match status" value="1"/>
</dbReference>
<dbReference type="AlphaFoldDB" id="A0A2A9NUM2"/>
<dbReference type="Gene3D" id="3.40.50.1820">
    <property type="entry name" value="alpha/beta hydrolase"/>
    <property type="match status" value="1"/>
</dbReference>
<sequence length="333" mass="37866">MNPHLPHSFNHRTEPLKTGRTYHFVDQLPDGYDSKRSPSILCVHGFPDLWYGWRYQIGPWVRKGARVIVPDMLGYGGSDKPKDPSEYSTKKLCDDLAALLDTLGIKKAVVIGHDWGAFTAARFALWHPNRTLALVVMSVPYTPPSRTYIPIEEVAKRAPNLGYQVFFSEKRSTKVLEAHLDKFFNLLFRPPADQVNYTLNGSLENILAADEKSHGQSLLTNEERAFYLQKFREGMEGPLNYYRTSKHRYDEELAADLPSNLRADLPVLFIWGTADATTTPFLIEKSHKFISRLQDVALEGKGHWVMIEARDEVTEIIANWLQGLTSSHPQGKL</sequence>
<proteinExistence type="inferred from homology"/>
<dbReference type="Proteomes" id="UP000242287">
    <property type="component" value="Unassembled WGS sequence"/>
</dbReference>
<evidence type="ECO:0000256" key="2">
    <source>
        <dbReference type="ARBA" id="ARBA00038334"/>
    </source>
</evidence>
<dbReference type="Pfam" id="PF00561">
    <property type="entry name" value="Abhydrolase_1"/>
    <property type="match status" value="1"/>
</dbReference>
<dbReference type="PRINTS" id="PR00111">
    <property type="entry name" value="ABHYDROLASE"/>
</dbReference>
<feature type="domain" description="AB hydrolase-1" evidence="3">
    <location>
        <begin position="38"/>
        <end position="308"/>
    </location>
</feature>
<evidence type="ECO:0000313" key="5">
    <source>
        <dbReference type="Proteomes" id="UP000242287"/>
    </source>
</evidence>
<name>A0A2A9NUM2_9AGAR</name>
<dbReference type="OrthoDB" id="284184at2759"/>
<dbReference type="SUPFAM" id="SSF53474">
    <property type="entry name" value="alpha/beta-Hydrolases"/>
    <property type="match status" value="1"/>
</dbReference>
<accession>A0A2A9NUM2</accession>
<keyword evidence="1" id="KW-0378">Hydrolase</keyword>
<dbReference type="InterPro" id="IPR000639">
    <property type="entry name" value="Epox_hydrolase-like"/>
</dbReference>
<evidence type="ECO:0000256" key="1">
    <source>
        <dbReference type="ARBA" id="ARBA00022801"/>
    </source>
</evidence>
<dbReference type="InterPro" id="IPR029058">
    <property type="entry name" value="AB_hydrolase_fold"/>
</dbReference>
<organism evidence="4 5">
    <name type="scientific">Amanita thiersii Skay4041</name>
    <dbReference type="NCBI Taxonomy" id="703135"/>
    <lineage>
        <taxon>Eukaryota</taxon>
        <taxon>Fungi</taxon>
        <taxon>Dikarya</taxon>
        <taxon>Basidiomycota</taxon>
        <taxon>Agaricomycotina</taxon>
        <taxon>Agaricomycetes</taxon>
        <taxon>Agaricomycetidae</taxon>
        <taxon>Agaricales</taxon>
        <taxon>Pluteineae</taxon>
        <taxon>Amanitaceae</taxon>
        <taxon>Amanita</taxon>
    </lineage>
</organism>
<evidence type="ECO:0000259" key="3">
    <source>
        <dbReference type="Pfam" id="PF00561"/>
    </source>
</evidence>
<dbReference type="EMBL" id="KZ301989">
    <property type="protein sequence ID" value="PFH51333.1"/>
    <property type="molecule type" value="Genomic_DNA"/>
</dbReference>
<dbReference type="PRINTS" id="PR00412">
    <property type="entry name" value="EPOXHYDRLASE"/>
</dbReference>
<dbReference type="GO" id="GO:0016787">
    <property type="term" value="F:hydrolase activity"/>
    <property type="evidence" value="ECO:0007669"/>
    <property type="project" value="UniProtKB-KW"/>
</dbReference>
<protein>
    <recommendedName>
        <fullName evidence="3">AB hydrolase-1 domain-containing protein</fullName>
    </recommendedName>
</protein>
<dbReference type="STRING" id="703135.A0A2A9NUM2"/>
<comment type="similarity">
    <text evidence="2">Belongs to the AB hydrolase superfamily. Epoxide hydrolase family.</text>
</comment>
<gene>
    <name evidence="4" type="ORF">AMATHDRAFT_191653</name>
</gene>
<keyword evidence="5" id="KW-1185">Reference proteome</keyword>
<reference evidence="4 5" key="1">
    <citation type="submission" date="2014-02" db="EMBL/GenBank/DDBJ databases">
        <title>Transposable element dynamics among asymbiotic and ectomycorrhizal Amanita fungi.</title>
        <authorList>
            <consortium name="DOE Joint Genome Institute"/>
            <person name="Hess J."/>
            <person name="Skrede I."/>
            <person name="Wolfe B."/>
            <person name="LaButti K."/>
            <person name="Ohm R.A."/>
            <person name="Grigoriev I.V."/>
            <person name="Pringle A."/>
        </authorList>
    </citation>
    <scope>NUCLEOTIDE SEQUENCE [LARGE SCALE GENOMIC DNA]</scope>
    <source>
        <strain evidence="4 5">SKay4041</strain>
    </source>
</reference>
<evidence type="ECO:0000313" key="4">
    <source>
        <dbReference type="EMBL" id="PFH51333.1"/>
    </source>
</evidence>
<dbReference type="InterPro" id="IPR000073">
    <property type="entry name" value="AB_hydrolase_1"/>
</dbReference>